<evidence type="ECO:0000313" key="9">
    <source>
        <dbReference type="Proteomes" id="UP000095672"/>
    </source>
</evidence>
<dbReference type="Gene3D" id="3.40.50.970">
    <property type="match status" value="1"/>
</dbReference>
<gene>
    <name evidence="8" type="primary">pdhB</name>
    <name evidence="8" type="ORF">AUP74_00879</name>
</gene>
<dbReference type="EMBL" id="CP014143">
    <property type="protein sequence ID" value="AOS96346.1"/>
    <property type="molecule type" value="Genomic_DNA"/>
</dbReference>
<dbReference type="InterPro" id="IPR029061">
    <property type="entry name" value="THDP-binding"/>
</dbReference>
<proteinExistence type="predicted"/>
<dbReference type="SUPFAM" id="SSF52922">
    <property type="entry name" value="TK C-terminal domain-like"/>
    <property type="match status" value="1"/>
</dbReference>
<dbReference type="SMART" id="SM00861">
    <property type="entry name" value="Transket_pyr"/>
    <property type="match status" value="1"/>
</dbReference>
<dbReference type="Proteomes" id="UP000095672">
    <property type="component" value="Chromosome"/>
</dbReference>
<keyword evidence="4" id="KW-0786">Thiamine pyrophosphate</keyword>
<evidence type="ECO:0000256" key="3">
    <source>
        <dbReference type="ARBA" id="ARBA00023002"/>
    </source>
</evidence>
<dbReference type="Pfam" id="PF02780">
    <property type="entry name" value="Transketolase_C"/>
    <property type="match status" value="1"/>
</dbReference>
<comment type="cofactor">
    <cofactor evidence="1">
        <name>thiamine diphosphate</name>
        <dbReference type="ChEBI" id="CHEBI:58937"/>
    </cofactor>
</comment>
<dbReference type="InterPro" id="IPR033248">
    <property type="entry name" value="Transketolase_C"/>
</dbReference>
<sequence>MAEITLVEAVNQALAHELAADPRVILFGQDIGANGGVFRATDGLQKRFGDERVRDTPLAENMIAGIAVGMAVQGLRPVAEFQFMGFIYPGLDHILSHAARYRNRTRGRLSCPVVYRAPYGGGIHAPEHHSENTEAIFAHIPGLRVVVPSSPARAYGLLLAAIRDPDPVVFLEPKRIYRAVRQEVPDGGEALPLDRCFRLRDGSDVTLVAWGAALKETLEAAEALSAEGIEAEVIDPATLKPLDIHTIIDSLEKTGRCVVIHEAARFAGLGAEITAQINEYAFDLLKAPVQRVTGYDTVMPYYRLEDCYLPDGERILAAVRKTLDYPAGGDR</sequence>
<evidence type="ECO:0000256" key="5">
    <source>
        <dbReference type="ARBA" id="ARBA00070795"/>
    </source>
</evidence>
<evidence type="ECO:0000256" key="6">
    <source>
        <dbReference type="ARBA" id="ARBA00082400"/>
    </source>
</evidence>
<dbReference type="Pfam" id="PF02779">
    <property type="entry name" value="Transket_pyr"/>
    <property type="match status" value="1"/>
</dbReference>
<dbReference type="FunFam" id="3.40.50.920:FF:000001">
    <property type="entry name" value="Pyruvate dehydrogenase E1 beta subunit"/>
    <property type="match status" value="1"/>
</dbReference>
<keyword evidence="3 8" id="KW-0560">Oxidoreductase</keyword>
<dbReference type="FunFam" id="3.40.50.970:FF:000001">
    <property type="entry name" value="Pyruvate dehydrogenase E1 beta subunit"/>
    <property type="match status" value="1"/>
</dbReference>
<dbReference type="GO" id="GO:0016491">
    <property type="term" value="F:oxidoreductase activity"/>
    <property type="evidence" value="ECO:0007669"/>
    <property type="project" value="UniProtKB-KW"/>
</dbReference>
<dbReference type="PANTHER" id="PTHR43257">
    <property type="entry name" value="PYRUVATE DEHYDROGENASE E1 COMPONENT BETA SUBUNIT"/>
    <property type="match status" value="1"/>
</dbReference>
<evidence type="ECO:0000256" key="2">
    <source>
        <dbReference type="ARBA" id="ARBA00002859"/>
    </source>
</evidence>
<evidence type="ECO:0000259" key="7">
    <source>
        <dbReference type="SMART" id="SM00861"/>
    </source>
</evidence>
<dbReference type="InterPro" id="IPR009014">
    <property type="entry name" value="Transketo_C/PFOR_II"/>
</dbReference>
<dbReference type="InterPro" id="IPR005475">
    <property type="entry name" value="Transketolase-like_Pyr-bd"/>
</dbReference>
<keyword evidence="9" id="KW-1185">Reference proteome</keyword>
<protein>
    <recommendedName>
        <fullName evidence="5">2-oxoisovalerate dehydrogenase subunit beta</fullName>
    </recommendedName>
    <alternativeName>
        <fullName evidence="6">Branched-chain alpha-keto acid dehydrogenase E1 component beta chain</fullName>
    </alternativeName>
</protein>
<feature type="domain" description="Transketolase-like pyrimidine-binding" evidence="7">
    <location>
        <begin position="4"/>
        <end position="179"/>
    </location>
</feature>
<reference evidence="9" key="1">
    <citation type="submission" date="2016-01" db="EMBL/GenBank/DDBJ databases">
        <title>Complete genome sequence of Microbulbifer sp. CCB-MM1, a halophile isolated from Matang Mangrove Forest, Perak.</title>
        <authorList>
            <person name="Moh T.H."/>
            <person name="Dinesh B."/>
            <person name="Lau N.-S."/>
            <person name="Go F."/>
            <person name="Alexander Chong S.-C."/>
        </authorList>
    </citation>
    <scope>NUCLEOTIDE SEQUENCE [LARGE SCALE GENOMIC DNA]</scope>
    <source>
        <strain evidence="9">CCB-MM1</strain>
    </source>
</reference>
<dbReference type="KEGG" id="micc:AUP74_00879"/>
<dbReference type="STRING" id="1769779.AUP74_00879"/>
<evidence type="ECO:0000256" key="4">
    <source>
        <dbReference type="ARBA" id="ARBA00023052"/>
    </source>
</evidence>
<dbReference type="CDD" id="cd07036">
    <property type="entry name" value="TPP_PYR_E1-PDHc-beta_like"/>
    <property type="match status" value="1"/>
</dbReference>
<dbReference type="RefSeq" id="WP_069946495.1">
    <property type="nucleotide sequence ID" value="NZ_CP014143.1"/>
</dbReference>
<evidence type="ECO:0000256" key="1">
    <source>
        <dbReference type="ARBA" id="ARBA00001964"/>
    </source>
</evidence>
<name>A0A1C9W5B5_9GAMM</name>
<organism evidence="8 9">
    <name type="scientific">Microbulbifer aggregans</name>
    <dbReference type="NCBI Taxonomy" id="1769779"/>
    <lineage>
        <taxon>Bacteria</taxon>
        <taxon>Pseudomonadati</taxon>
        <taxon>Pseudomonadota</taxon>
        <taxon>Gammaproteobacteria</taxon>
        <taxon>Cellvibrionales</taxon>
        <taxon>Microbulbiferaceae</taxon>
        <taxon>Microbulbifer</taxon>
    </lineage>
</organism>
<keyword evidence="8" id="KW-0670">Pyruvate</keyword>
<dbReference type="AlphaFoldDB" id="A0A1C9W5B5"/>
<dbReference type="OrthoDB" id="9780894at2"/>
<comment type="function">
    <text evidence="2">The branched-chain alpha-keto dehydrogenase complex catalyzes the overall conversion of alpha-keto acids to acyl-CoA and CO(2). It contains multiple copies of three enzymatic components: branched-chain alpha-keto acid decarboxylase (E1), lipoamide acyltransferase (E2) and lipoamide dehydrogenase (E3).</text>
</comment>
<dbReference type="PATRIC" id="fig|1769779.3.peg.897"/>
<accession>A0A1C9W5B5</accession>
<dbReference type="PANTHER" id="PTHR43257:SF2">
    <property type="entry name" value="PYRUVATE DEHYDROGENASE E1 COMPONENT SUBUNIT BETA"/>
    <property type="match status" value="1"/>
</dbReference>
<dbReference type="SUPFAM" id="SSF52518">
    <property type="entry name" value="Thiamin diphosphate-binding fold (THDP-binding)"/>
    <property type="match status" value="1"/>
</dbReference>
<dbReference type="Gene3D" id="3.40.50.920">
    <property type="match status" value="1"/>
</dbReference>
<evidence type="ECO:0000313" key="8">
    <source>
        <dbReference type="EMBL" id="AOS96346.1"/>
    </source>
</evidence>